<organism evidence="1">
    <name type="scientific">Tanacetum cinerariifolium</name>
    <name type="common">Dalmatian daisy</name>
    <name type="synonym">Chrysanthemum cinerariifolium</name>
    <dbReference type="NCBI Taxonomy" id="118510"/>
    <lineage>
        <taxon>Eukaryota</taxon>
        <taxon>Viridiplantae</taxon>
        <taxon>Streptophyta</taxon>
        <taxon>Embryophyta</taxon>
        <taxon>Tracheophyta</taxon>
        <taxon>Spermatophyta</taxon>
        <taxon>Magnoliopsida</taxon>
        <taxon>eudicotyledons</taxon>
        <taxon>Gunneridae</taxon>
        <taxon>Pentapetalae</taxon>
        <taxon>asterids</taxon>
        <taxon>campanulids</taxon>
        <taxon>Asterales</taxon>
        <taxon>Asteraceae</taxon>
        <taxon>Asteroideae</taxon>
        <taxon>Anthemideae</taxon>
        <taxon>Anthemidinae</taxon>
        <taxon>Tanacetum</taxon>
    </lineage>
</organism>
<evidence type="ECO:0000313" key="1">
    <source>
        <dbReference type="EMBL" id="GEY53973.1"/>
    </source>
</evidence>
<reference evidence="1" key="1">
    <citation type="journal article" date="2019" name="Sci. Rep.">
        <title>Draft genome of Tanacetum cinerariifolium, the natural source of mosquito coil.</title>
        <authorList>
            <person name="Yamashiro T."/>
            <person name="Shiraishi A."/>
            <person name="Satake H."/>
            <person name="Nakayama K."/>
        </authorList>
    </citation>
    <scope>NUCLEOTIDE SEQUENCE</scope>
</reference>
<feature type="non-terminal residue" evidence="1">
    <location>
        <position position="1"/>
    </location>
</feature>
<protein>
    <submittedName>
        <fullName evidence="1">Uncharacterized protein</fullName>
    </submittedName>
</protein>
<proteinExistence type="predicted"/>
<gene>
    <name evidence="1" type="ORF">Tci_425947</name>
</gene>
<comment type="caution">
    <text evidence="1">The sequence shown here is derived from an EMBL/GenBank/DDBJ whole genome shotgun (WGS) entry which is preliminary data.</text>
</comment>
<accession>A0A699HMI3</accession>
<sequence>LMIGYSYVGREQGHMGECRKGFGTDGLQGKGWGRKGNSSGFLAGNLVRVVRDGVKMICDLTHIKNTNIIKEIRASINATIRNQGASIKTLEIQIGQMSKVLQERGIGGLPISTEQNLRDHVKSISTTKAGSSKIYYMGCSHTPYQGHNIEAYFLKQFPFQGDYKTTNVMIRGMHKM</sequence>
<dbReference type="EMBL" id="BKCJ010187184">
    <property type="protein sequence ID" value="GEY53973.1"/>
    <property type="molecule type" value="Genomic_DNA"/>
</dbReference>
<dbReference type="AlphaFoldDB" id="A0A699HMI3"/>
<name>A0A699HMI3_TANCI</name>